<comment type="caution">
    <text evidence="9">The sequence shown here is derived from an EMBL/GenBank/DDBJ whole genome shotgun (WGS) entry which is preliminary data.</text>
</comment>
<protein>
    <recommendedName>
        <fullName evidence="8">NapC/NirT cytochrome c N-terminal domain-containing protein</fullName>
    </recommendedName>
</protein>
<dbReference type="InterPro" id="IPR036280">
    <property type="entry name" value="Multihaem_cyt_sf"/>
</dbReference>
<keyword evidence="7" id="KW-0472">Membrane</keyword>
<feature type="transmembrane region" description="Helical" evidence="7">
    <location>
        <begin position="6"/>
        <end position="29"/>
    </location>
</feature>
<keyword evidence="7" id="KW-0812">Transmembrane</keyword>
<feature type="domain" description="NapC/NirT cytochrome c N-terminal" evidence="8">
    <location>
        <begin position="43"/>
        <end position="205"/>
    </location>
</feature>
<organism evidence="9 10">
    <name type="scientific">Archangium gephyra</name>
    <dbReference type="NCBI Taxonomy" id="48"/>
    <lineage>
        <taxon>Bacteria</taxon>
        <taxon>Pseudomonadati</taxon>
        <taxon>Myxococcota</taxon>
        <taxon>Myxococcia</taxon>
        <taxon>Myxococcales</taxon>
        <taxon>Cystobacterineae</taxon>
        <taxon>Archangiaceae</taxon>
        <taxon>Archangium</taxon>
    </lineage>
</organism>
<evidence type="ECO:0000256" key="5">
    <source>
        <dbReference type="ARBA" id="ARBA00022982"/>
    </source>
</evidence>
<accession>A0A2W5TKX5</accession>
<dbReference type="GO" id="GO:0030313">
    <property type="term" value="C:cell envelope"/>
    <property type="evidence" value="ECO:0007669"/>
    <property type="project" value="UniProtKB-SubCell"/>
</dbReference>
<dbReference type="GO" id="GO:0046872">
    <property type="term" value="F:metal ion binding"/>
    <property type="evidence" value="ECO:0007669"/>
    <property type="project" value="UniProtKB-KW"/>
</dbReference>
<keyword evidence="2" id="KW-0813">Transport</keyword>
<evidence type="ECO:0000256" key="3">
    <source>
        <dbReference type="ARBA" id="ARBA00022617"/>
    </source>
</evidence>
<evidence type="ECO:0000256" key="4">
    <source>
        <dbReference type="ARBA" id="ARBA00022723"/>
    </source>
</evidence>
<dbReference type="SUPFAM" id="SSF48695">
    <property type="entry name" value="Multiheme cytochromes"/>
    <property type="match status" value="1"/>
</dbReference>
<dbReference type="EMBL" id="QFQP01000007">
    <property type="protein sequence ID" value="PZR14447.1"/>
    <property type="molecule type" value="Genomic_DNA"/>
</dbReference>
<keyword evidence="3" id="KW-0349">Heme</keyword>
<evidence type="ECO:0000313" key="9">
    <source>
        <dbReference type="EMBL" id="PZR14447.1"/>
    </source>
</evidence>
<evidence type="ECO:0000256" key="6">
    <source>
        <dbReference type="ARBA" id="ARBA00023004"/>
    </source>
</evidence>
<keyword evidence="5" id="KW-0249">Electron transport</keyword>
<evidence type="ECO:0000256" key="1">
    <source>
        <dbReference type="ARBA" id="ARBA00004196"/>
    </source>
</evidence>
<comment type="subcellular location">
    <subcellularLocation>
        <location evidence="1">Cell envelope</location>
    </subcellularLocation>
</comment>
<reference evidence="9 10" key="1">
    <citation type="submission" date="2017-08" db="EMBL/GenBank/DDBJ databases">
        <title>Infants hospitalized years apart are colonized by the same room-sourced microbial strains.</title>
        <authorList>
            <person name="Brooks B."/>
            <person name="Olm M.R."/>
            <person name="Firek B.A."/>
            <person name="Baker R."/>
            <person name="Thomas B.C."/>
            <person name="Morowitz M.J."/>
            <person name="Banfield J.F."/>
        </authorList>
    </citation>
    <scope>NUCLEOTIDE SEQUENCE [LARGE SCALE GENOMIC DNA]</scope>
    <source>
        <strain evidence="9">S2_003_000_R2_14</strain>
    </source>
</reference>
<keyword evidence="7" id="KW-1133">Transmembrane helix</keyword>
<name>A0A2W5TKX5_9BACT</name>
<evidence type="ECO:0000256" key="2">
    <source>
        <dbReference type="ARBA" id="ARBA00022448"/>
    </source>
</evidence>
<dbReference type="AlphaFoldDB" id="A0A2W5TKX5"/>
<proteinExistence type="predicted"/>
<dbReference type="Proteomes" id="UP000249061">
    <property type="component" value="Unassembled WGS sequence"/>
</dbReference>
<gene>
    <name evidence="9" type="ORF">DI536_10345</name>
</gene>
<dbReference type="Gene3D" id="1.10.3820.10">
    <property type="entry name" value="Di-heme elbow motif domain"/>
    <property type="match status" value="1"/>
</dbReference>
<feature type="transmembrane region" description="Helical" evidence="7">
    <location>
        <begin position="41"/>
        <end position="63"/>
    </location>
</feature>
<evidence type="ECO:0000256" key="7">
    <source>
        <dbReference type="SAM" id="Phobius"/>
    </source>
</evidence>
<dbReference type="InterPro" id="IPR038266">
    <property type="entry name" value="NapC/NirT_cytc_sf"/>
</dbReference>
<sequence>MELGSLATPFGALAVGTAAIAAGMLLHYLVRRPQLTAGTRLQLLLGLAVFPFIAAVATTASGMERTTQRSFCGSCHVMTAHLEDVNDVNSLGLAARHSRNRLMGEHPCYTCHADYGMFGYPLTKLTGMSHVYHYYLGGYRAWDLPKFLAEVRVARPFPNQNCQQCHSGKLASFSNVREHLAVQDAIEAGTISCASAGCHGVAHPFSKRPEEL</sequence>
<evidence type="ECO:0000313" key="10">
    <source>
        <dbReference type="Proteomes" id="UP000249061"/>
    </source>
</evidence>
<evidence type="ECO:0000259" key="8">
    <source>
        <dbReference type="Pfam" id="PF03264"/>
    </source>
</evidence>
<dbReference type="InterPro" id="IPR005126">
    <property type="entry name" value="NapC/NirT_cyt_c_N"/>
</dbReference>
<keyword evidence="6" id="KW-0408">Iron</keyword>
<dbReference type="Pfam" id="PF03264">
    <property type="entry name" value="Cytochrom_NNT"/>
    <property type="match status" value="1"/>
</dbReference>
<keyword evidence="4" id="KW-0479">Metal-binding</keyword>